<dbReference type="GO" id="GO:0005886">
    <property type="term" value="C:plasma membrane"/>
    <property type="evidence" value="ECO:0007669"/>
    <property type="project" value="UniProtKB-SubCell"/>
</dbReference>
<feature type="domain" description="RCK N-terminal" evidence="3">
    <location>
        <begin position="111"/>
        <end position="240"/>
    </location>
</feature>
<keyword evidence="2" id="KW-0812">Transmembrane</keyword>
<keyword evidence="2" id="KW-1133">Transmembrane helix</keyword>
<proteinExistence type="predicted"/>
<dbReference type="GO" id="GO:0006813">
    <property type="term" value="P:potassium ion transport"/>
    <property type="evidence" value="ECO:0007669"/>
    <property type="project" value="InterPro"/>
</dbReference>
<dbReference type="PANTHER" id="PTHR43833">
    <property type="entry name" value="POTASSIUM CHANNEL PROTEIN 2-RELATED-RELATED"/>
    <property type="match status" value="1"/>
</dbReference>
<dbReference type="Gene3D" id="1.10.287.70">
    <property type="match status" value="1"/>
</dbReference>
<feature type="transmembrane region" description="Helical" evidence="2">
    <location>
        <begin position="66"/>
        <end position="91"/>
    </location>
</feature>
<dbReference type="Proteomes" id="UP000198618">
    <property type="component" value="Unassembled WGS sequence"/>
</dbReference>
<evidence type="ECO:0000313" key="4">
    <source>
        <dbReference type="EMBL" id="SET14280.1"/>
    </source>
</evidence>
<dbReference type="EMBL" id="FOHE01000006">
    <property type="protein sequence ID" value="SET14280.1"/>
    <property type="molecule type" value="Genomic_DNA"/>
</dbReference>
<name>A0A1I0C5U2_9BACI</name>
<dbReference type="Pfam" id="PF22614">
    <property type="entry name" value="Slo-like_RCK"/>
    <property type="match status" value="1"/>
</dbReference>
<dbReference type="PANTHER" id="PTHR43833:SF9">
    <property type="entry name" value="POTASSIUM CHANNEL PROTEIN YUGO-RELATED"/>
    <property type="match status" value="1"/>
</dbReference>
<dbReference type="InterPro" id="IPR003148">
    <property type="entry name" value="RCK_N"/>
</dbReference>
<protein>
    <submittedName>
        <fullName evidence="4">Voltage-gated potassium channel</fullName>
    </submittedName>
</protein>
<dbReference type="AlphaFoldDB" id="A0A1I0C5U2"/>
<evidence type="ECO:0000256" key="2">
    <source>
        <dbReference type="SAM" id="Phobius"/>
    </source>
</evidence>
<dbReference type="GO" id="GO:0034220">
    <property type="term" value="P:monoatomic ion transmembrane transport"/>
    <property type="evidence" value="ECO:0007669"/>
    <property type="project" value="UniProtKB-KW"/>
</dbReference>
<dbReference type="SUPFAM" id="SSF51735">
    <property type="entry name" value="NAD(P)-binding Rossmann-fold domains"/>
    <property type="match status" value="1"/>
</dbReference>
<dbReference type="Gene3D" id="3.40.50.720">
    <property type="entry name" value="NAD(P)-binding Rossmann-like Domain"/>
    <property type="match status" value="1"/>
</dbReference>
<dbReference type="STRING" id="930131.SAMN05216389_10624"/>
<dbReference type="InterPro" id="IPR036291">
    <property type="entry name" value="NAD(P)-bd_dom_sf"/>
</dbReference>
<keyword evidence="5" id="KW-1185">Reference proteome</keyword>
<feature type="transmembrane region" description="Helical" evidence="2">
    <location>
        <begin position="12"/>
        <end position="34"/>
    </location>
</feature>
<reference evidence="4 5" key="1">
    <citation type="submission" date="2016-10" db="EMBL/GenBank/DDBJ databases">
        <authorList>
            <person name="de Groot N.N."/>
        </authorList>
    </citation>
    <scope>NUCLEOTIDE SEQUENCE [LARGE SCALE GENOMIC DNA]</scope>
    <source>
        <strain evidence="4 5">IBRC-M 10780</strain>
    </source>
</reference>
<keyword evidence="2" id="KW-0472">Membrane</keyword>
<dbReference type="SUPFAM" id="SSF81324">
    <property type="entry name" value="Voltage-gated potassium channels"/>
    <property type="match status" value="1"/>
</dbReference>
<organism evidence="4 5">
    <name type="scientific">Oceanobacillus limi</name>
    <dbReference type="NCBI Taxonomy" id="930131"/>
    <lineage>
        <taxon>Bacteria</taxon>
        <taxon>Bacillati</taxon>
        <taxon>Bacillota</taxon>
        <taxon>Bacilli</taxon>
        <taxon>Bacillales</taxon>
        <taxon>Bacillaceae</taxon>
        <taxon>Oceanobacillus</taxon>
    </lineage>
</organism>
<accession>A0A1I0C5U2</accession>
<keyword evidence="4" id="KW-0406">Ion transport</keyword>
<evidence type="ECO:0000256" key="1">
    <source>
        <dbReference type="ARBA" id="ARBA00004651"/>
    </source>
</evidence>
<keyword evidence="4" id="KW-0407">Ion channel</keyword>
<dbReference type="RefSeq" id="WP_170840713.1">
    <property type="nucleotide sequence ID" value="NZ_FOHE01000006.1"/>
</dbReference>
<sequence length="338" mass="38909">MFELIKKAIKVNTLKLVAIATFFYILCAFIIYAIEPENFKNPFIGLWWVMTTVTTVGFGDYSPETYMGMVFGMFLYFSGIGLIGIILGKIVDSFTLYRRFKEEGKLSYRGENHFVLIGWSKKAQKTLDEILINEDNQSDIVLIDQLDKIPVEHENLYYLYGDPTKRETLEKANVLKSNSVTIFASDNEDEVSADGKSLLIASAIEIYGMEHNKDIYTIVEMVRDSHVKMFNHVKINEFLPSNDTFPFLMAKSMQYHGSSHLFMQLLSKRYGDDLWKIKPHPTWKTYRDAFHSLQEKGANLISANNDLGIIRRLDEAIPKGTNLFIICDKETFHSVQQK</sequence>
<comment type="subcellular location">
    <subcellularLocation>
        <location evidence="1">Cell membrane</location>
        <topology evidence="1">Multi-pass membrane protein</topology>
    </subcellularLocation>
</comment>
<dbReference type="InterPro" id="IPR050721">
    <property type="entry name" value="Trk_Ktr_HKT_K-transport"/>
</dbReference>
<evidence type="ECO:0000313" key="5">
    <source>
        <dbReference type="Proteomes" id="UP000198618"/>
    </source>
</evidence>
<keyword evidence="4" id="KW-0813">Transport</keyword>
<dbReference type="Pfam" id="PF07885">
    <property type="entry name" value="Ion_trans_2"/>
    <property type="match status" value="1"/>
</dbReference>
<dbReference type="PROSITE" id="PS51201">
    <property type="entry name" value="RCK_N"/>
    <property type="match status" value="1"/>
</dbReference>
<evidence type="ECO:0000259" key="3">
    <source>
        <dbReference type="PROSITE" id="PS51201"/>
    </source>
</evidence>
<dbReference type="InterPro" id="IPR013099">
    <property type="entry name" value="K_chnl_dom"/>
</dbReference>
<gene>
    <name evidence="4" type="ORF">SAMN05216389_10624</name>
</gene>